<keyword evidence="2" id="KW-1185">Reference proteome</keyword>
<dbReference type="Proteomes" id="UP000207598">
    <property type="component" value="Unassembled WGS sequence"/>
</dbReference>
<organism evidence="1 2">
    <name type="scientific">Maliponia aquimaris</name>
    <dbReference type="NCBI Taxonomy" id="1673631"/>
    <lineage>
        <taxon>Bacteria</taxon>
        <taxon>Pseudomonadati</taxon>
        <taxon>Pseudomonadota</taxon>
        <taxon>Alphaproteobacteria</taxon>
        <taxon>Rhodobacterales</taxon>
        <taxon>Paracoccaceae</taxon>
        <taxon>Maliponia</taxon>
    </lineage>
</organism>
<dbReference type="EMBL" id="FXYF01000003">
    <property type="protein sequence ID" value="SMX37965.1"/>
    <property type="molecule type" value="Genomic_DNA"/>
</dbReference>
<accession>A0A238K548</accession>
<sequence length="102" mass="12164">MVRSIWNHARRTYDLPECTTMAIEWFEEQPNGTVIKDLRKWRNEGDGLYNPIHRVFREMALSTGFRRPELLTLGWKNVQEDFIHADDQERPQFRSPQHPASP</sequence>
<evidence type="ECO:0000313" key="2">
    <source>
        <dbReference type="Proteomes" id="UP000207598"/>
    </source>
</evidence>
<protein>
    <recommendedName>
        <fullName evidence="3">Phage integrase family protein</fullName>
    </recommendedName>
</protein>
<proteinExistence type="predicted"/>
<evidence type="ECO:0008006" key="3">
    <source>
        <dbReference type="Google" id="ProtNLM"/>
    </source>
</evidence>
<evidence type="ECO:0000313" key="1">
    <source>
        <dbReference type="EMBL" id="SMX37965.1"/>
    </source>
</evidence>
<gene>
    <name evidence="1" type="ORF">MAA8898_01322</name>
</gene>
<name>A0A238K548_9RHOB</name>
<dbReference type="InterPro" id="IPR011010">
    <property type="entry name" value="DNA_brk_join_enz"/>
</dbReference>
<dbReference type="SUPFAM" id="SSF56349">
    <property type="entry name" value="DNA breaking-rejoining enzymes"/>
    <property type="match status" value="1"/>
</dbReference>
<dbReference type="GO" id="GO:0003677">
    <property type="term" value="F:DNA binding"/>
    <property type="evidence" value="ECO:0007669"/>
    <property type="project" value="InterPro"/>
</dbReference>
<reference evidence="1 2" key="1">
    <citation type="submission" date="2017-05" db="EMBL/GenBank/DDBJ databases">
        <authorList>
            <person name="Song R."/>
            <person name="Chenine A.L."/>
            <person name="Ruprecht R.M."/>
        </authorList>
    </citation>
    <scope>NUCLEOTIDE SEQUENCE [LARGE SCALE GENOMIC DNA]</scope>
    <source>
        <strain evidence="1 2">CECT 8898</strain>
    </source>
</reference>
<dbReference type="AlphaFoldDB" id="A0A238K548"/>